<dbReference type="STRING" id="177413.SAMN05660859_2892"/>
<organism evidence="2 3">
    <name type="scientific">Ancylobacter rudongensis</name>
    <dbReference type="NCBI Taxonomy" id="177413"/>
    <lineage>
        <taxon>Bacteria</taxon>
        <taxon>Pseudomonadati</taxon>
        <taxon>Pseudomonadota</taxon>
        <taxon>Alphaproteobacteria</taxon>
        <taxon>Hyphomicrobiales</taxon>
        <taxon>Xanthobacteraceae</taxon>
        <taxon>Ancylobacter</taxon>
    </lineage>
</organism>
<gene>
    <name evidence="2" type="ORF">SAMN05660859_2892</name>
</gene>
<evidence type="ECO:0000313" key="3">
    <source>
        <dbReference type="Proteomes" id="UP000198889"/>
    </source>
</evidence>
<dbReference type="AlphaFoldDB" id="A0A1G4TGV5"/>
<dbReference type="Proteomes" id="UP000198889">
    <property type="component" value="Unassembled WGS sequence"/>
</dbReference>
<name>A0A1G4TGV5_9HYPH</name>
<proteinExistence type="predicted"/>
<accession>A0A1G4TGV5</accession>
<feature type="compositionally biased region" description="Basic and acidic residues" evidence="1">
    <location>
        <begin position="1"/>
        <end position="11"/>
    </location>
</feature>
<dbReference type="EMBL" id="FMTP01000004">
    <property type="protein sequence ID" value="SCW79819.1"/>
    <property type="molecule type" value="Genomic_DNA"/>
</dbReference>
<reference evidence="3" key="1">
    <citation type="submission" date="2016-10" db="EMBL/GenBank/DDBJ databases">
        <authorList>
            <person name="Varghese N."/>
            <person name="Submissions S."/>
        </authorList>
    </citation>
    <scope>NUCLEOTIDE SEQUENCE [LARGE SCALE GENOMIC DNA]</scope>
    <source>
        <strain evidence="3">CGMCC 1.1761</strain>
    </source>
</reference>
<keyword evidence="3" id="KW-1185">Reference proteome</keyword>
<feature type="region of interest" description="Disordered" evidence="1">
    <location>
        <begin position="1"/>
        <end position="21"/>
    </location>
</feature>
<evidence type="ECO:0000256" key="1">
    <source>
        <dbReference type="SAM" id="MobiDB-lite"/>
    </source>
</evidence>
<evidence type="ECO:0000313" key="2">
    <source>
        <dbReference type="EMBL" id="SCW79819.1"/>
    </source>
</evidence>
<dbReference type="RefSeq" id="WP_091440864.1">
    <property type="nucleotide sequence ID" value="NZ_FMTP01000004.1"/>
</dbReference>
<protein>
    <submittedName>
        <fullName evidence="2">Uncharacterized protein</fullName>
    </submittedName>
</protein>
<sequence>MPYDSAKDPWHQRALSPGGLGRAGALVTPNDAADLPRYARLRVFVPATLASAEIRILPVDAADDAPLTLPLPPGQVSVLEFLVRRVLATGSTAGLVIHRVD</sequence>